<sequence>MIPICAAVHSHSTYGDVQGKIAMDLKSNTIDISKQNLTKVKQKITKNTYIMSQAAQELKLNVTYFYKDEESRQLITAEEAAQLNSGESDNEYFMRGEKVYECVSHIYIYIFIFFKLVNIYPGRHKGRGCRGDQLAPLSHWRLDPQKT</sequence>
<dbReference type="Proteomes" id="UP000095283">
    <property type="component" value="Unplaced"/>
</dbReference>
<reference evidence="2" key="1">
    <citation type="submission" date="2016-11" db="UniProtKB">
        <authorList>
            <consortium name="WormBaseParasite"/>
        </authorList>
    </citation>
    <scope>IDENTIFICATION</scope>
</reference>
<dbReference type="AlphaFoldDB" id="A0A1I7WU67"/>
<name>A0A1I7WU67_HETBA</name>
<dbReference type="WBParaSite" id="Hba_08676">
    <property type="protein sequence ID" value="Hba_08676"/>
    <property type="gene ID" value="Hba_08676"/>
</dbReference>
<organism evidence="1 2">
    <name type="scientific">Heterorhabditis bacteriophora</name>
    <name type="common">Entomopathogenic nematode worm</name>
    <dbReference type="NCBI Taxonomy" id="37862"/>
    <lineage>
        <taxon>Eukaryota</taxon>
        <taxon>Metazoa</taxon>
        <taxon>Ecdysozoa</taxon>
        <taxon>Nematoda</taxon>
        <taxon>Chromadorea</taxon>
        <taxon>Rhabditida</taxon>
        <taxon>Rhabditina</taxon>
        <taxon>Rhabditomorpha</taxon>
        <taxon>Strongyloidea</taxon>
        <taxon>Heterorhabditidae</taxon>
        <taxon>Heterorhabditis</taxon>
    </lineage>
</organism>
<protein>
    <submittedName>
        <fullName evidence="2">Ubiquitin-like domain-containing protein</fullName>
    </submittedName>
</protein>
<evidence type="ECO:0000313" key="2">
    <source>
        <dbReference type="WBParaSite" id="Hba_08676"/>
    </source>
</evidence>
<accession>A0A1I7WU67</accession>
<proteinExistence type="predicted"/>
<evidence type="ECO:0000313" key="1">
    <source>
        <dbReference type="Proteomes" id="UP000095283"/>
    </source>
</evidence>
<keyword evidence="1" id="KW-1185">Reference proteome</keyword>